<feature type="compositionally biased region" description="Basic residues" evidence="3">
    <location>
        <begin position="71"/>
        <end position="81"/>
    </location>
</feature>
<dbReference type="InterPro" id="IPR000504">
    <property type="entry name" value="RRM_dom"/>
</dbReference>
<proteinExistence type="predicted"/>
<feature type="compositionally biased region" description="Low complexity" evidence="3">
    <location>
        <begin position="322"/>
        <end position="331"/>
    </location>
</feature>
<evidence type="ECO:0000259" key="4">
    <source>
        <dbReference type="PROSITE" id="PS50102"/>
    </source>
</evidence>
<name>A0A9W3BSP1_RAPSA</name>
<feature type="compositionally biased region" description="Basic and acidic residues" evidence="3">
    <location>
        <begin position="1"/>
        <end position="10"/>
    </location>
</feature>
<feature type="compositionally biased region" description="Acidic residues" evidence="3">
    <location>
        <begin position="147"/>
        <end position="160"/>
    </location>
</feature>
<accession>A0A9W3BSP1</accession>
<dbReference type="SMART" id="SM00360">
    <property type="entry name" value="RRM"/>
    <property type="match status" value="2"/>
</dbReference>
<dbReference type="GO" id="GO:0003723">
    <property type="term" value="F:RNA binding"/>
    <property type="evidence" value="ECO:0007669"/>
    <property type="project" value="UniProtKB-UniRule"/>
</dbReference>
<feature type="compositionally biased region" description="Basic and acidic residues" evidence="3">
    <location>
        <begin position="28"/>
        <end position="38"/>
    </location>
</feature>
<protein>
    <submittedName>
        <fullName evidence="6">Nucleolin 2 isoform X2</fullName>
    </submittedName>
</protein>
<feature type="region of interest" description="Disordered" evidence="3">
    <location>
        <begin position="519"/>
        <end position="585"/>
    </location>
</feature>
<dbReference type="GeneID" id="108857543"/>
<feature type="domain" description="RRM" evidence="4">
    <location>
        <begin position="440"/>
        <end position="521"/>
    </location>
</feature>
<dbReference type="Gene3D" id="3.30.70.330">
    <property type="match status" value="2"/>
</dbReference>
<dbReference type="PANTHER" id="PTHR23236:SF11">
    <property type="entry name" value="EUKARYOTIC TRANSLATION INITIATION FACTOR 4H"/>
    <property type="match status" value="1"/>
</dbReference>
<dbReference type="Pfam" id="PF00076">
    <property type="entry name" value="RRM_1"/>
    <property type="match status" value="2"/>
</dbReference>
<dbReference type="GO" id="GO:0005730">
    <property type="term" value="C:nucleolus"/>
    <property type="evidence" value="ECO:0007669"/>
    <property type="project" value="TreeGrafter"/>
</dbReference>
<dbReference type="RefSeq" id="XP_056842292.1">
    <property type="nucleotide sequence ID" value="XM_056986312.1"/>
</dbReference>
<keyword evidence="5" id="KW-1185">Reference proteome</keyword>
<reference evidence="6" key="2">
    <citation type="submission" date="2025-08" db="UniProtKB">
        <authorList>
            <consortium name="RefSeq"/>
        </authorList>
    </citation>
    <scope>IDENTIFICATION</scope>
    <source>
        <tissue evidence="6">Leaf</tissue>
    </source>
</reference>
<dbReference type="Proteomes" id="UP000504610">
    <property type="component" value="Chromosome 5"/>
</dbReference>
<feature type="compositionally biased region" description="Acidic residues" evidence="3">
    <location>
        <begin position="182"/>
        <end position="192"/>
    </location>
</feature>
<evidence type="ECO:0000256" key="2">
    <source>
        <dbReference type="PROSITE-ProRule" id="PRU00176"/>
    </source>
</evidence>
<feature type="region of interest" description="Disordered" evidence="3">
    <location>
        <begin position="1"/>
        <end position="338"/>
    </location>
</feature>
<feature type="compositionally biased region" description="Acidic residues" evidence="3">
    <location>
        <begin position="249"/>
        <end position="262"/>
    </location>
</feature>
<evidence type="ECO:0000256" key="1">
    <source>
        <dbReference type="ARBA" id="ARBA00022884"/>
    </source>
</evidence>
<feature type="compositionally biased region" description="Acidic residues" evidence="3">
    <location>
        <begin position="283"/>
        <end position="294"/>
    </location>
</feature>
<evidence type="ECO:0000256" key="3">
    <source>
        <dbReference type="SAM" id="MobiDB-lite"/>
    </source>
</evidence>
<feature type="compositionally biased region" description="Basic and acidic residues" evidence="3">
    <location>
        <begin position="295"/>
        <end position="321"/>
    </location>
</feature>
<evidence type="ECO:0000313" key="5">
    <source>
        <dbReference type="Proteomes" id="UP000504610"/>
    </source>
</evidence>
<dbReference type="PROSITE" id="PS50102">
    <property type="entry name" value="RRM"/>
    <property type="match status" value="2"/>
</dbReference>
<dbReference type="AlphaFoldDB" id="A0A9W3BSP1"/>
<feature type="compositionally biased region" description="Basic and acidic residues" evidence="3">
    <location>
        <begin position="99"/>
        <end position="113"/>
    </location>
</feature>
<feature type="domain" description="RRM" evidence="4">
    <location>
        <begin position="337"/>
        <end position="414"/>
    </location>
</feature>
<keyword evidence="1 2" id="KW-0694">RNA-binding</keyword>
<dbReference type="InterPro" id="IPR035979">
    <property type="entry name" value="RBD_domain_sf"/>
</dbReference>
<gene>
    <name evidence="6" type="primary">LOC108857543</name>
</gene>
<feature type="compositionally biased region" description="Polar residues" evidence="3">
    <location>
        <begin position="419"/>
        <end position="431"/>
    </location>
</feature>
<dbReference type="PANTHER" id="PTHR23236">
    <property type="entry name" value="EUKARYOTIC TRANSLATION INITIATION FACTOR 4B/4H"/>
    <property type="match status" value="1"/>
</dbReference>
<feature type="compositionally biased region" description="Basic and acidic residues" evidence="3">
    <location>
        <begin position="48"/>
        <end position="57"/>
    </location>
</feature>
<feature type="compositionally biased region" description="Acidic residues" evidence="3">
    <location>
        <begin position="117"/>
        <end position="129"/>
    </location>
</feature>
<sequence length="585" mass="62930">MVKSKKESVAKVEAPLVSTTKASKKSKRDAEVDLDIKKNPKKQKKAEKKAPPPKKIETSGSSSDSEEEVKKTKKVIAKKPLSKKDGSSSEDSSEDEEPAPVKKQPEIPKKTKAESSSSEDESSSSDEEPVPAKKQPAAVKKAKEESSSSEDDESSSDEDSAPAKKQPTTTLKAAKAESSSSSEDESSSDEESAPAKKQPTAVKSVKPAAKDSSSSEDESDEDSDEESEDEKEPSTEKLPAATKSKSDSESSEEDSDDEESDDEKPPTKKAKVSPPKTSKQESSSDESSEEESEDEKVTPKKKDTDVEMVEAEQKSLAKEPKTPTTQTPTPQARGGSTTLFAGNLPFQLESADVENFFKEVGDIVDVRLASDPDGRSKGYGHVEFASPEAAQKALKLMNGKPLLGRDIRLSEANAKPAPRSSNADGGFQSNNRKGEGSQVKTIYVTRFDKSVSERDMRGALREHFSGCGQITRISLPCDRETGATRGMAYLDLKEEDGFNKALELNGSELGGWNIQVLEGRPRGQNADGNNGRDRFSGPRPGRAFPGRAFPGRCPPGRAPPGRDRRAPSKPSVLASAKGTKTVFDD</sequence>
<feature type="compositionally biased region" description="Acidic residues" evidence="3">
    <location>
        <begin position="214"/>
        <end position="231"/>
    </location>
</feature>
<dbReference type="SUPFAM" id="SSF54928">
    <property type="entry name" value="RNA-binding domain, RBD"/>
    <property type="match status" value="2"/>
</dbReference>
<reference evidence="5" key="1">
    <citation type="journal article" date="2019" name="Database">
        <title>The radish genome database (RadishGD): an integrated information resource for radish genomics.</title>
        <authorList>
            <person name="Yu H.J."/>
            <person name="Baek S."/>
            <person name="Lee Y.J."/>
            <person name="Cho A."/>
            <person name="Mun J.H."/>
        </authorList>
    </citation>
    <scope>NUCLEOTIDE SEQUENCE [LARGE SCALE GENOMIC DNA]</scope>
    <source>
        <strain evidence="5">cv. WK10039</strain>
    </source>
</reference>
<feature type="region of interest" description="Disordered" evidence="3">
    <location>
        <begin position="411"/>
        <end position="438"/>
    </location>
</feature>
<dbReference type="InterPro" id="IPR012677">
    <property type="entry name" value="Nucleotide-bd_a/b_plait_sf"/>
</dbReference>
<evidence type="ECO:0000313" key="6">
    <source>
        <dbReference type="RefSeq" id="XP_056842292.1"/>
    </source>
</evidence>
<organism evidence="5 6">
    <name type="scientific">Raphanus sativus</name>
    <name type="common">Radish</name>
    <name type="synonym">Raphanus raphanistrum var. sativus</name>
    <dbReference type="NCBI Taxonomy" id="3726"/>
    <lineage>
        <taxon>Eukaryota</taxon>
        <taxon>Viridiplantae</taxon>
        <taxon>Streptophyta</taxon>
        <taxon>Embryophyta</taxon>
        <taxon>Tracheophyta</taxon>
        <taxon>Spermatophyta</taxon>
        <taxon>Magnoliopsida</taxon>
        <taxon>eudicotyledons</taxon>
        <taxon>Gunneridae</taxon>
        <taxon>Pentapetalae</taxon>
        <taxon>rosids</taxon>
        <taxon>malvids</taxon>
        <taxon>Brassicales</taxon>
        <taxon>Brassicaceae</taxon>
        <taxon>Brassiceae</taxon>
        <taxon>Raphanus</taxon>
    </lineage>
</organism>